<gene>
    <name evidence="2" type="ORF">FN924_15135</name>
</gene>
<evidence type="ECO:0000259" key="1">
    <source>
        <dbReference type="Pfam" id="PF12867"/>
    </source>
</evidence>
<dbReference type="InterPro" id="IPR034660">
    <property type="entry name" value="DinB/YfiT-like"/>
</dbReference>
<dbReference type="EMBL" id="CP041666">
    <property type="protein sequence ID" value="QDP41399.1"/>
    <property type="molecule type" value="Genomic_DNA"/>
</dbReference>
<keyword evidence="3" id="KW-1185">Reference proteome</keyword>
<sequence length="156" mass="18352">MNTKELILQQFKACHNTNTWFVSLKTALEGLNYEQVSNKSENSTNTILEIVNHLYFYNQLELNRFKNLPDNSSVEDNNDTFNNVQETSWEILVEQLLKTMTHWENEIESCAEKNLEKSIDSLTYINLHNAYHIGQILHIRKSLGLWDENKGIHYTF</sequence>
<organism evidence="2 3">
    <name type="scientific">Radiobacillus deserti</name>
    <dbReference type="NCBI Taxonomy" id="2594883"/>
    <lineage>
        <taxon>Bacteria</taxon>
        <taxon>Bacillati</taxon>
        <taxon>Bacillota</taxon>
        <taxon>Bacilli</taxon>
        <taxon>Bacillales</taxon>
        <taxon>Bacillaceae</taxon>
        <taxon>Radiobacillus</taxon>
    </lineage>
</organism>
<evidence type="ECO:0000313" key="3">
    <source>
        <dbReference type="Proteomes" id="UP000315215"/>
    </source>
</evidence>
<dbReference type="RefSeq" id="WP_143895906.1">
    <property type="nucleotide sequence ID" value="NZ_CP041666.1"/>
</dbReference>
<protein>
    <submittedName>
        <fullName evidence="2">DinB family protein</fullName>
    </submittedName>
</protein>
<dbReference type="SUPFAM" id="SSF109854">
    <property type="entry name" value="DinB/YfiT-like putative metalloenzymes"/>
    <property type="match status" value="1"/>
</dbReference>
<dbReference type="OrthoDB" id="9798830at2"/>
<evidence type="ECO:0000313" key="2">
    <source>
        <dbReference type="EMBL" id="QDP41399.1"/>
    </source>
</evidence>
<proteinExistence type="predicted"/>
<dbReference type="KEGG" id="aqt:FN924_15135"/>
<accession>A0A516KJ15</accession>
<reference evidence="2 3" key="1">
    <citation type="submission" date="2019-07" db="EMBL/GenBank/DDBJ databases">
        <authorList>
            <person name="Li J."/>
        </authorList>
    </citation>
    <scope>NUCLEOTIDE SEQUENCE [LARGE SCALE GENOMIC DNA]</scope>
    <source>
        <strain evidence="2 3">TKL69</strain>
    </source>
</reference>
<dbReference type="Gene3D" id="1.20.120.450">
    <property type="entry name" value="dinb family like domain"/>
    <property type="match status" value="1"/>
</dbReference>
<dbReference type="Pfam" id="PF12867">
    <property type="entry name" value="DinB_2"/>
    <property type="match status" value="1"/>
</dbReference>
<name>A0A516KJ15_9BACI</name>
<dbReference type="InterPro" id="IPR024775">
    <property type="entry name" value="DinB-like"/>
</dbReference>
<dbReference type="Proteomes" id="UP000315215">
    <property type="component" value="Chromosome"/>
</dbReference>
<dbReference type="AlphaFoldDB" id="A0A516KJ15"/>
<feature type="domain" description="DinB-like" evidence="1">
    <location>
        <begin position="25"/>
        <end position="135"/>
    </location>
</feature>